<organism evidence="2 3">
    <name type="scientific">Kribbella pittospori</name>
    <dbReference type="NCBI Taxonomy" id="722689"/>
    <lineage>
        <taxon>Bacteria</taxon>
        <taxon>Bacillati</taxon>
        <taxon>Actinomycetota</taxon>
        <taxon>Actinomycetes</taxon>
        <taxon>Propionibacteriales</taxon>
        <taxon>Kribbellaceae</taxon>
        <taxon>Kribbella</taxon>
    </lineage>
</organism>
<sequence length="144" mass="14738">MATAELVVLRPVAVGAGATAFGCMIAAAPVPAGAAFAGYVAAALVVMVGWMRNRPGHRAFGVANALTLARLVAAVAVPALRAPLPFSQVRRVIGLGQAIILVLCVLLATVTSGSWLALLPAIALLSLVWSFGRDAWGQLVSARR</sequence>
<comment type="caution">
    <text evidence="2">The sequence shown here is derived from an EMBL/GenBank/DDBJ whole genome shotgun (WGS) entry which is preliminary data.</text>
</comment>
<keyword evidence="3" id="KW-1185">Reference proteome</keyword>
<dbReference type="EMBL" id="SJKB01000010">
    <property type="protein sequence ID" value="TCC57584.1"/>
    <property type="molecule type" value="Genomic_DNA"/>
</dbReference>
<feature type="transmembrane region" description="Helical" evidence="1">
    <location>
        <begin position="7"/>
        <end position="28"/>
    </location>
</feature>
<evidence type="ECO:0000313" key="2">
    <source>
        <dbReference type="EMBL" id="TCC57584.1"/>
    </source>
</evidence>
<proteinExistence type="predicted"/>
<dbReference type="RefSeq" id="WP_131361933.1">
    <property type="nucleotide sequence ID" value="NZ_SJKB01000010.1"/>
</dbReference>
<feature type="transmembrane region" description="Helical" evidence="1">
    <location>
        <begin position="34"/>
        <end position="52"/>
    </location>
</feature>
<feature type="transmembrane region" description="Helical" evidence="1">
    <location>
        <begin position="92"/>
        <end position="110"/>
    </location>
</feature>
<feature type="transmembrane region" description="Helical" evidence="1">
    <location>
        <begin position="59"/>
        <end position="80"/>
    </location>
</feature>
<gene>
    <name evidence="2" type="ORF">E0H73_29895</name>
</gene>
<reference evidence="2 3" key="1">
    <citation type="submission" date="2019-02" db="EMBL/GenBank/DDBJ databases">
        <title>Kribbella capetownensis sp. nov. and Kribbella speibonae sp. nov., isolated from soil.</title>
        <authorList>
            <person name="Curtis S.M."/>
            <person name="Norton I."/>
            <person name="Everest G.J."/>
            <person name="Meyers P.R."/>
        </authorList>
    </citation>
    <scope>NUCLEOTIDE SEQUENCE [LARGE SCALE GENOMIC DNA]</scope>
    <source>
        <strain evidence="2 3">NRRL B-24813</strain>
    </source>
</reference>
<dbReference type="Proteomes" id="UP000291144">
    <property type="component" value="Unassembled WGS sequence"/>
</dbReference>
<keyword evidence="1" id="KW-0812">Transmembrane</keyword>
<keyword evidence="1" id="KW-0472">Membrane</keyword>
<keyword evidence="1" id="KW-1133">Transmembrane helix</keyword>
<evidence type="ECO:0000256" key="1">
    <source>
        <dbReference type="SAM" id="Phobius"/>
    </source>
</evidence>
<name>A0A4R0KEP5_9ACTN</name>
<evidence type="ECO:0000313" key="3">
    <source>
        <dbReference type="Proteomes" id="UP000291144"/>
    </source>
</evidence>
<dbReference type="AlphaFoldDB" id="A0A4R0KEP5"/>
<protein>
    <submittedName>
        <fullName evidence="2">Uncharacterized protein</fullName>
    </submittedName>
</protein>
<accession>A0A4R0KEP5</accession>